<dbReference type="InterPro" id="IPR006385">
    <property type="entry name" value="HAD_hydro_SerB1"/>
</dbReference>
<dbReference type="NCBIfam" id="TIGR01488">
    <property type="entry name" value="HAD-SF-IB"/>
    <property type="match status" value="1"/>
</dbReference>
<dbReference type="InterPro" id="IPR036412">
    <property type="entry name" value="HAD-like_sf"/>
</dbReference>
<keyword evidence="2" id="KW-1185">Reference proteome</keyword>
<dbReference type="Pfam" id="PF12710">
    <property type="entry name" value="HAD"/>
    <property type="match status" value="1"/>
</dbReference>
<dbReference type="SUPFAM" id="SSF56784">
    <property type="entry name" value="HAD-like"/>
    <property type="match status" value="1"/>
</dbReference>
<gene>
    <name evidence="1" type="ORF">MBEBAB_2244</name>
</gene>
<dbReference type="InterPro" id="IPR023214">
    <property type="entry name" value="HAD_sf"/>
</dbReference>
<dbReference type="Gene3D" id="3.40.50.1000">
    <property type="entry name" value="HAD superfamily/HAD-like"/>
    <property type="match status" value="1"/>
</dbReference>
<accession>A0A8E0TS55</accession>
<reference evidence="2" key="1">
    <citation type="journal article" date="2013" name="Genome Announc.">
        <title>Draft Genome Sequence of the Dimorphic Prosthecate Bacterium Brevundimonas abyssalis TAR-001T.</title>
        <authorList>
            <person name="Tsubouchi T."/>
            <person name="Nishi S."/>
            <person name="Usui K."/>
            <person name="Shimane Y."/>
            <person name="Takaki Y."/>
            <person name="Maruyama T."/>
            <person name="Hatada Y."/>
        </authorList>
    </citation>
    <scope>NUCLEOTIDE SEQUENCE [LARGE SCALE GENOMIC DNA]</scope>
    <source>
        <strain evidence="2">TAR-001</strain>
    </source>
</reference>
<protein>
    <submittedName>
        <fullName evidence="1">CicA protein</fullName>
    </submittedName>
</protein>
<evidence type="ECO:0000313" key="2">
    <source>
        <dbReference type="Proteomes" id="UP000016569"/>
    </source>
</evidence>
<name>A0A8E0TS55_9CAUL</name>
<dbReference type="NCBIfam" id="TIGR01490">
    <property type="entry name" value="HAD-SF-IB-hyp1"/>
    <property type="match status" value="1"/>
</dbReference>
<dbReference type="AlphaFoldDB" id="A0A8E0TS55"/>
<dbReference type="Proteomes" id="UP000016569">
    <property type="component" value="Unassembled WGS sequence"/>
</dbReference>
<evidence type="ECO:0000313" key="1">
    <source>
        <dbReference type="EMBL" id="GAD59994.1"/>
    </source>
</evidence>
<organism evidence="1 2">
    <name type="scientific">Brevundimonas abyssalis TAR-001</name>
    <dbReference type="NCBI Taxonomy" id="1391729"/>
    <lineage>
        <taxon>Bacteria</taxon>
        <taxon>Pseudomonadati</taxon>
        <taxon>Pseudomonadota</taxon>
        <taxon>Alphaproteobacteria</taxon>
        <taxon>Caulobacterales</taxon>
        <taxon>Caulobacteraceae</taxon>
        <taxon>Brevundimonas</taxon>
    </lineage>
</organism>
<dbReference type="PANTHER" id="PTHR43344">
    <property type="entry name" value="PHOSPHOSERINE PHOSPHATASE"/>
    <property type="match status" value="1"/>
</dbReference>
<dbReference type="InterPro" id="IPR050582">
    <property type="entry name" value="HAD-like_SerB"/>
</dbReference>
<dbReference type="EMBL" id="BATC01000047">
    <property type="protein sequence ID" value="GAD59994.1"/>
    <property type="molecule type" value="Genomic_DNA"/>
</dbReference>
<dbReference type="Gene3D" id="1.20.1440.100">
    <property type="entry name" value="SG protein - dephosphorylation function"/>
    <property type="match status" value="1"/>
</dbReference>
<comment type="caution">
    <text evidence="1">The sequence shown here is derived from an EMBL/GenBank/DDBJ whole genome shotgun (WGS) entry which is preliminary data.</text>
</comment>
<proteinExistence type="predicted"/>
<sequence>MDEAGERSLRSFQMGNLAPLRQPQVLGPAPGQPLVAFDFDGTMTVRDSFTDFLRWRVGAVGYLFGMARLTPAALSYLRTRDRGAIKAAAVAEFLDGVDRKTLKGLAETYAEQAWSRLMRPDALACWNDWGAKGAHRVIVTASPEITVAPFARRLGAEALLGTKLAFDHDDRITGAFAGENCRGCEKVTRLKTAYGDDVRLTAAYGDTSGDTEMLAIADQPGFQVFTAKP</sequence>